<keyword evidence="2" id="KW-1185">Reference proteome</keyword>
<dbReference type="PANTHER" id="PTHR34401">
    <property type="entry name" value="PROTEIN CBG12388-RELATED"/>
    <property type="match status" value="1"/>
</dbReference>
<evidence type="ECO:0000313" key="3">
    <source>
        <dbReference type="WBParaSite" id="SMUV_0000487501-mRNA-1"/>
    </source>
</evidence>
<protein>
    <submittedName>
        <fullName evidence="3">Uncharacterized protein</fullName>
    </submittedName>
</protein>
<evidence type="ECO:0000313" key="2">
    <source>
        <dbReference type="Proteomes" id="UP000046393"/>
    </source>
</evidence>
<keyword evidence="1" id="KW-0732">Signal</keyword>
<name>A0A0N5AK65_9BILA</name>
<organism evidence="2 3">
    <name type="scientific">Syphacia muris</name>
    <dbReference type="NCBI Taxonomy" id="451379"/>
    <lineage>
        <taxon>Eukaryota</taxon>
        <taxon>Metazoa</taxon>
        <taxon>Ecdysozoa</taxon>
        <taxon>Nematoda</taxon>
        <taxon>Chromadorea</taxon>
        <taxon>Rhabditida</taxon>
        <taxon>Spirurina</taxon>
        <taxon>Oxyuridomorpha</taxon>
        <taxon>Oxyuroidea</taxon>
        <taxon>Oxyuridae</taxon>
        <taxon>Syphacia</taxon>
    </lineage>
</organism>
<feature type="signal peptide" evidence="1">
    <location>
        <begin position="1"/>
        <end position="23"/>
    </location>
</feature>
<dbReference type="AlphaFoldDB" id="A0A0N5AK65"/>
<evidence type="ECO:0000256" key="1">
    <source>
        <dbReference type="SAM" id="SignalP"/>
    </source>
</evidence>
<reference evidence="3" key="1">
    <citation type="submission" date="2017-02" db="UniProtKB">
        <authorList>
            <consortium name="WormBaseParasite"/>
        </authorList>
    </citation>
    <scope>IDENTIFICATION</scope>
</reference>
<dbReference type="STRING" id="451379.A0A0N5AK65"/>
<dbReference type="Proteomes" id="UP000046393">
    <property type="component" value="Unplaced"/>
</dbReference>
<proteinExistence type="predicted"/>
<accession>A0A0N5AK65</accession>
<dbReference type="WBParaSite" id="SMUV_0000487501-mRNA-1">
    <property type="protein sequence ID" value="SMUV_0000487501-mRNA-1"/>
    <property type="gene ID" value="SMUV_0000487501"/>
</dbReference>
<feature type="chain" id="PRO_5005893180" evidence="1">
    <location>
        <begin position="24"/>
        <end position="221"/>
    </location>
</feature>
<sequence length="221" mass="24601">MKLALSQSIIILVVGLLCAVSGAKQSLIRQCSCDEYSSCKQMVNKVLPKCANRCQHHLVSSGANFEALKMCAKKQESRLKATFDCLEKSYPNACAKGVPKKLPQRYKFGIELALVKELQNTMKEANIKADVNPLVEIAKKFGRCARNCIAKKTDYCMESKKCVYDLPSDTELVKQSKQCLIQSKFLVPEVVQELCFCVADAGLQKLRPTCKAIPLKRVFGQ</sequence>
<dbReference type="PANTHER" id="PTHR34401:SF3">
    <property type="entry name" value="DB DOMAIN-CONTAINING PROTEIN"/>
    <property type="match status" value="1"/>
</dbReference>